<keyword evidence="3" id="KW-1185">Reference proteome</keyword>
<dbReference type="Proteomes" id="UP001165190">
    <property type="component" value="Unassembled WGS sequence"/>
</dbReference>
<proteinExistence type="predicted"/>
<feature type="compositionally biased region" description="Low complexity" evidence="1">
    <location>
        <begin position="1"/>
        <end position="13"/>
    </location>
</feature>
<evidence type="ECO:0000313" key="3">
    <source>
        <dbReference type="Proteomes" id="UP001165190"/>
    </source>
</evidence>
<protein>
    <submittedName>
        <fullName evidence="2">Uncharacterized protein</fullName>
    </submittedName>
</protein>
<evidence type="ECO:0000256" key="1">
    <source>
        <dbReference type="SAM" id="MobiDB-lite"/>
    </source>
</evidence>
<dbReference type="AlphaFoldDB" id="A0A9W7LXW1"/>
<accession>A0A9W7LXW1</accession>
<gene>
    <name evidence="2" type="ORF">HRI_001861000</name>
</gene>
<evidence type="ECO:0000313" key="2">
    <source>
        <dbReference type="EMBL" id="GMI81917.1"/>
    </source>
</evidence>
<dbReference type="EMBL" id="BSYR01000019">
    <property type="protein sequence ID" value="GMI81917.1"/>
    <property type="molecule type" value="Genomic_DNA"/>
</dbReference>
<name>A0A9W7LXW1_HIBTR</name>
<organism evidence="2 3">
    <name type="scientific">Hibiscus trionum</name>
    <name type="common">Flower of an hour</name>
    <dbReference type="NCBI Taxonomy" id="183268"/>
    <lineage>
        <taxon>Eukaryota</taxon>
        <taxon>Viridiplantae</taxon>
        <taxon>Streptophyta</taxon>
        <taxon>Embryophyta</taxon>
        <taxon>Tracheophyta</taxon>
        <taxon>Spermatophyta</taxon>
        <taxon>Magnoliopsida</taxon>
        <taxon>eudicotyledons</taxon>
        <taxon>Gunneridae</taxon>
        <taxon>Pentapetalae</taxon>
        <taxon>rosids</taxon>
        <taxon>malvids</taxon>
        <taxon>Malvales</taxon>
        <taxon>Malvaceae</taxon>
        <taxon>Malvoideae</taxon>
        <taxon>Hibiscus</taxon>
    </lineage>
</organism>
<reference evidence="2" key="1">
    <citation type="submission" date="2023-05" db="EMBL/GenBank/DDBJ databases">
        <title>Genome and transcriptome analyses reveal genes involved in the formation of fine ridges on petal epidermal cells in Hibiscus trionum.</title>
        <authorList>
            <person name="Koshimizu S."/>
            <person name="Masuda S."/>
            <person name="Ishii T."/>
            <person name="Shirasu K."/>
            <person name="Hoshino A."/>
            <person name="Arita M."/>
        </authorList>
    </citation>
    <scope>NUCLEOTIDE SEQUENCE</scope>
    <source>
        <strain evidence="2">Hamamatsu line</strain>
    </source>
</reference>
<feature type="region of interest" description="Disordered" evidence="1">
    <location>
        <begin position="1"/>
        <end position="22"/>
    </location>
</feature>
<sequence>MRRLAAATTLELHTTTRHQRSQPQLDLDPVIFSWPRKFLFQGKVSDCFLCYVEGFSRGKLKYPDWILEVN</sequence>
<comment type="caution">
    <text evidence="2">The sequence shown here is derived from an EMBL/GenBank/DDBJ whole genome shotgun (WGS) entry which is preliminary data.</text>
</comment>